<keyword evidence="8 9" id="KW-0624">Polysaccharide degradation</keyword>
<dbReference type="InterPro" id="IPR029058">
    <property type="entry name" value="AB_hydrolase_fold"/>
</dbReference>
<dbReference type="AlphaFoldDB" id="A0A9P4VQI8"/>
<dbReference type="OrthoDB" id="2425929at2759"/>
<dbReference type="PANTHER" id="PTHR43037:SF3">
    <property type="entry name" value="FERULOYL ESTERASE B"/>
    <property type="match status" value="1"/>
</dbReference>
<name>A0A9P4VQI8_9PEZI</name>
<dbReference type="InterPro" id="IPR010126">
    <property type="entry name" value="Esterase_phb"/>
</dbReference>
<proteinExistence type="inferred from homology"/>
<dbReference type="PANTHER" id="PTHR43037">
    <property type="entry name" value="UNNAMED PRODUCT-RELATED"/>
    <property type="match status" value="1"/>
</dbReference>
<dbReference type="Proteomes" id="UP000799429">
    <property type="component" value="Unassembled WGS sequence"/>
</dbReference>
<keyword evidence="6" id="KW-0325">Glycoprotein</keyword>
<dbReference type="EC" id="3.1.1.-" evidence="9"/>
<evidence type="ECO:0000256" key="7">
    <source>
        <dbReference type="ARBA" id="ARBA00023277"/>
    </source>
</evidence>
<comment type="function">
    <text evidence="9">Esterase involved in the hydrolysis of xylan, a major structural heterogeneous polysaccharide found in plant biomass representing the second most abundant polysaccharide in the biosphere, after cellulose.</text>
</comment>
<evidence type="ECO:0000256" key="2">
    <source>
        <dbReference type="ARBA" id="ARBA00022487"/>
    </source>
</evidence>
<dbReference type="GO" id="GO:0045493">
    <property type="term" value="P:xylan catabolic process"/>
    <property type="evidence" value="ECO:0007669"/>
    <property type="project" value="UniProtKB-UniRule"/>
</dbReference>
<comment type="caution">
    <text evidence="10">The sequence shown here is derived from an EMBL/GenBank/DDBJ whole genome shotgun (WGS) entry which is preliminary data.</text>
</comment>
<evidence type="ECO:0000256" key="9">
    <source>
        <dbReference type="RuleBase" id="RU367147"/>
    </source>
</evidence>
<gene>
    <name evidence="10" type="ORF">M501DRAFT_995096</name>
</gene>
<feature type="signal peptide" evidence="9">
    <location>
        <begin position="1"/>
        <end position="22"/>
    </location>
</feature>
<evidence type="ECO:0000313" key="10">
    <source>
        <dbReference type="EMBL" id="KAF2837852.1"/>
    </source>
</evidence>
<evidence type="ECO:0000256" key="3">
    <source>
        <dbReference type="ARBA" id="ARBA00022525"/>
    </source>
</evidence>
<evidence type="ECO:0000256" key="8">
    <source>
        <dbReference type="ARBA" id="ARBA00023326"/>
    </source>
</evidence>
<feature type="chain" id="PRO_5040536257" description="Carboxylic ester hydrolase" evidence="9">
    <location>
        <begin position="23"/>
        <end position="295"/>
    </location>
</feature>
<dbReference type="EMBL" id="MU006098">
    <property type="protein sequence ID" value="KAF2837852.1"/>
    <property type="molecule type" value="Genomic_DNA"/>
</dbReference>
<keyword evidence="7 9" id="KW-0119">Carbohydrate metabolism</keyword>
<dbReference type="SUPFAM" id="SSF53474">
    <property type="entry name" value="alpha/beta-Hydrolases"/>
    <property type="match status" value="2"/>
</dbReference>
<accession>A0A9P4VQI8</accession>
<evidence type="ECO:0000256" key="5">
    <source>
        <dbReference type="ARBA" id="ARBA00022801"/>
    </source>
</evidence>
<dbReference type="NCBIfam" id="TIGR01840">
    <property type="entry name" value="esterase_phb"/>
    <property type="match status" value="1"/>
</dbReference>
<keyword evidence="4 9" id="KW-0732">Signal</keyword>
<dbReference type="GO" id="GO:0052689">
    <property type="term" value="F:carboxylic ester hydrolase activity"/>
    <property type="evidence" value="ECO:0007669"/>
    <property type="project" value="UniProtKB-KW"/>
</dbReference>
<reference evidence="10" key="1">
    <citation type="journal article" date="2020" name="Stud. Mycol.">
        <title>101 Dothideomycetes genomes: a test case for predicting lifestyles and emergence of pathogens.</title>
        <authorList>
            <person name="Haridas S."/>
            <person name="Albert R."/>
            <person name="Binder M."/>
            <person name="Bloem J."/>
            <person name="Labutti K."/>
            <person name="Salamov A."/>
            <person name="Andreopoulos B."/>
            <person name="Baker S."/>
            <person name="Barry K."/>
            <person name="Bills G."/>
            <person name="Bluhm B."/>
            <person name="Cannon C."/>
            <person name="Castanera R."/>
            <person name="Culley D."/>
            <person name="Daum C."/>
            <person name="Ezra D."/>
            <person name="Gonzalez J."/>
            <person name="Henrissat B."/>
            <person name="Kuo A."/>
            <person name="Liang C."/>
            <person name="Lipzen A."/>
            <person name="Lutzoni F."/>
            <person name="Magnuson J."/>
            <person name="Mondo S."/>
            <person name="Nolan M."/>
            <person name="Ohm R."/>
            <person name="Pangilinan J."/>
            <person name="Park H.-J."/>
            <person name="Ramirez L."/>
            <person name="Alfaro M."/>
            <person name="Sun H."/>
            <person name="Tritt A."/>
            <person name="Yoshinaga Y."/>
            <person name="Zwiers L.-H."/>
            <person name="Turgeon B."/>
            <person name="Goodwin S."/>
            <person name="Spatafora J."/>
            <person name="Crous P."/>
            <person name="Grigoriev I."/>
        </authorList>
    </citation>
    <scope>NUCLEOTIDE SEQUENCE</scope>
    <source>
        <strain evidence="10">CBS 101060</strain>
    </source>
</reference>
<keyword evidence="2 9" id="KW-0719">Serine esterase</keyword>
<comment type="similarity">
    <text evidence="9">Belongs to the carbohydrate esterase 1 (CE1) family.</text>
</comment>
<evidence type="ECO:0000256" key="6">
    <source>
        <dbReference type="ARBA" id="ARBA00023180"/>
    </source>
</evidence>
<keyword evidence="11" id="KW-1185">Reference proteome</keyword>
<sequence length="295" mass="31314">MASSSFLRSLLAVFALVSAAWAASLTQVTNWGSNPSNIGMWIYVPNNVAPNPAVVLALHYCGGSAQAYYTSTKLPSLADQKGFIIIYPGTTKDNNCWDVASAKSLARNGGGDSQGLAAMVQYTIQKYTADPAKVFVLGTSSGGMMTSVMLATYPDLFSAGAVFSGVGYGCLAGSPGASPQTADPKCANGQVVKSATEWGNMVRSAYPAFNGTRPKVQLWHGEADNFVSYKNLAEMVKQWTDVLGVSFQRNVTNTPLSGYTKMVFGDDTRLQAYSARGVGHVVPVHEPSVMTWFGL</sequence>
<keyword evidence="5 9" id="KW-0378">Hydrolase</keyword>
<comment type="subcellular location">
    <subcellularLocation>
        <location evidence="1 9">Secreted</location>
    </subcellularLocation>
</comment>
<dbReference type="GO" id="GO:0005576">
    <property type="term" value="C:extracellular region"/>
    <property type="evidence" value="ECO:0007669"/>
    <property type="project" value="UniProtKB-SubCell"/>
</dbReference>
<protein>
    <recommendedName>
        <fullName evidence="9">Carboxylic ester hydrolase</fullName>
        <ecNumber evidence="9">3.1.1.-</ecNumber>
    </recommendedName>
</protein>
<organism evidence="10 11">
    <name type="scientific">Patellaria atrata CBS 101060</name>
    <dbReference type="NCBI Taxonomy" id="1346257"/>
    <lineage>
        <taxon>Eukaryota</taxon>
        <taxon>Fungi</taxon>
        <taxon>Dikarya</taxon>
        <taxon>Ascomycota</taxon>
        <taxon>Pezizomycotina</taxon>
        <taxon>Dothideomycetes</taxon>
        <taxon>Dothideomycetes incertae sedis</taxon>
        <taxon>Patellariales</taxon>
        <taxon>Patellariaceae</taxon>
        <taxon>Patellaria</taxon>
    </lineage>
</organism>
<dbReference type="Pfam" id="PF10503">
    <property type="entry name" value="Esterase_PHB"/>
    <property type="match status" value="1"/>
</dbReference>
<evidence type="ECO:0000256" key="1">
    <source>
        <dbReference type="ARBA" id="ARBA00004613"/>
    </source>
</evidence>
<dbReference type="Gene3D" id="3.40.50.1820">
    <property type="entry name" value="alpha/beta hydrolase"/>
    <property type="match status" value="1"/>
</dbReference>
<dbReference type="InterPro" id="IPR050955">
    <property type="entry name" value="Plant_Biomass_Hydrol_Est"/>
</dbReference>
<evidence type="ECO:0000256" key="4">
    <source>
        <dbReference type="ARBA" id="ARBA00022729"/>
    </source>
</evidence>
<evidence type="ECO:0000313" key="11">
    <source>
        <dbReference type="Proteomes" id="UP000799429"/>
    </source>
</evidence>
<keyword evidence="3 9" id="KW-0964">Secreted</keyword>